<evidence type="ECO:0008006" key="5">
    <source>
        <dbReference type="Google" id="ProtNLM"/>
    </source>
</evidence>
<comment type="caution">
    <text evidence="2">The sequence shown here is derived from an EMBL/GenBank/DDBJ whole genome shotgun (WGS) entry which is preliminary data.</text>
</comment>
<evidence type="ECO:0000313" key="2">
    <source>
        <dbReference type="EMBL" id="HBU51680.1"/>
    </source>
</evidence>
<dbReference type="KEGG" id="aaus:EP12_11315"/>
<sequence length="269" mass="30953">MITLCWSSVSLAIVIVTDSKNMFDVIAHNKPPQSFPEEVYNRVLTQLSVDKFLFAPHERISTLMSEGEPICTPFRLKTEEREKVYVFSRPTDFFFNRRLYQQKSSEPISQKFLDSNGNVIDLVEMLVSSTEYTLLTGANHSYGDFLDDIIAQIPPNNLYVRHGIDPYSSMIEMLSKGRVAFYLTYPSIMRSNPEVENLRSYGIAGTPRYEEGHLMCNDLEGSRAFLRAFDDVLMSLYQSGEFVNLAQKYMSEDEWVQLKRIVDSTLLED</sequence>
<reference evidence="3 4" key="1">
    <citation type="journal article" date="2018" name="Nat. Biotechnol.">
        <title>A standardized bacterial taxonomy based on genome phylogeny substantially revises the tree of life.</title>
        <authorList>
            <person name="Parks D.H."/>
            <person name="Chuvochina M."/>
            <person name="Waite D.W."/>
            <person name="Rinke C."/>
            <person name="Skarshewski A."/>
            <person name="Chaumeil P.A."/>
            <person name="Hugenholtz P."/>
        </authorList>
    </citation>
    <scope>NUCLEOTIDE SEQUENCE [LARGE SCALE GENOMIC DNA]</scope>
    <source>
        <strain evidence="2">UBA11621</strain>
        <strain evidence="1">UBA11978</strain>
    </source>
</reference>
<evidence type="ECO:0000313" key="1">
    <source>
        <dbReference type="EMBL" id="HAW75646.1"/>
    </source>
</evidence>
<evidence type="ECO:0000313" key="3">
    <source>
        <dbReference type="Proteomes" id="UP000263517"/>
    </source>
</evidence>
<dbReference type="SUPFAM" id="SSF53850">
    <property type="entry name" value="Periplasmic binding protein-like II"/>
    <property type="match status" value="1"/>
</dbReference>
<gene>
    <name evidence="1" type="ORF">DCW74_07920</name>
    <name evidence="2" type="ORF">DEB45_10505</name>
</gene>
<dbReference type="RefSeq" id="WP_044447660.1">
    <property type="nucleotide sequence ID" value="NZ_CALBIY010000030.1"/>
</dbReference>
<organism evidence="2 4">
    <name type="scientific">Alteromonas australica</name>
    <dbReference type="NCBI Taxonomy" id="589873"/>
    <lineage>
        <taxon>Bacteria</taxon>
        <taxon>Pseudomonadati</taxon>
        <taxon>Pseudomonadota</taxon>
        <taxon>Gammaproteobacteria</taxon>
        <taxon>Alteromonadales</taxon>
        <taxon>Alteromonadaceae</taxon>
        <taxon>Alteromonas/Salinimonas group</taxon>
        <taxon>Alteromonas</taxon>
    </lineage>
</organism>
<protein>
    <recommendedName>
        <fullName evidence="5">Solute-binding protein family 3/N-terminal domain-containing protein</fullName>
    </recommendedName>
</protein>
<dbReference type="AlphaFoldDB" id="A0A358DZU9"/>
<dbReference type="EMBL" id="DONK01000153">
    <property type="protein sequence ID" value="HBU51680.1"/>
    <property type="molecule type" value="Genomic_DNA"/>
</dbReference>
<name>A0A358DZU9_9ALTE</name>
<dbReference type="EMBL" id="DNAN01000273">
    <property type="protein sequence ID" value="HAW75646.1"/>
    <property type="molecule type" value="Genomic_DNA"/>
</dbReference>
<dbReference type="Proteomes" id="UP000263517">
    <property type="component" value="Unassembled WGS sequence"/>
</dbReference>
<evidence type="ECO:0000313" key="4">
    <source>
        <dbReference type="Proteomes" id="UP000264779"/>
    </source>
</evidence>
<dbReference type="Gene3D" id="3.40.190.10">
    <property type="entry name" value="Periplasmic binding protein-like II"/>
    <property type="match status" value="2"/>
</dbReference>
<proteinExistence type="predicted"/>
<dbReference type="Proteomes" id="UP000264779">
    <property type="component" value="Unassembled WGS sequence"/>
</dbReference>
<accession>A0A358DZU9</accession>